<dbReference type="GO" id="GO:0032259">
    <property type="term" value="P:methylation"/>
    <property type="evidence" value="ECO:0007669"/>
    <property type="project" value="UniProtKB-KW"/>
</dbReference>
<sequence length="234" mass="26446">MFHRSRAYATPTQQDQAQQYSDVVSEADIERIKMRLAALTKLGCLLEVGCGQGTYTQVVLPATCEVYATDISEDMVAVSRQRFEQDGKVTVEKVDCLALPYEDASMDSVLMVNLIHIIATPERAIAEAFRVLKPGGRLIIASYTEHQMTLWQRFLLKQRNRKYQMKRSMYHRVMSPVIAQQLTSRAGFISPYSEMLGYQVKTLFHIAEKPQSVRKVKPVTVKAMSAQPANPELA</sequence>
<accession>A0ABM8ZXT9</accession>
<dbReference type="Pfam" id="PF08241">
    <property type="entry name" value="Methyltransf_11"/>
    <property type="match status" value="1"/>
</dbReference>
<organism evidence="2 3">
    <name type="scientific">Vibrio stylophorae</name>
    <dbReference type="NCBI Taxonomy" id="659351"/>
    <lineage>
        <taxon>Bacteria</taxon>
        <taxon>Pseudomonadati</taxon>
        <taxon>Pseudomonadota</taxon>
        <taxon>Gammaproteobacteria</taxon>
        <taxon>Vibrionales</taxon>
        <taxon>Vibrionaceae</taxon>
        <taxon>Vibrio</taxon>
    </lineage>
</organism>
<dbReference type="CDD" id="cd02440">
    <property type="entry name" value="AdoMet_MTases"/>
    <property type="match status" value="1"/>
</dbReference>
<keyword evidence="3" id="KW-1185">Reference proteome</keyword>
<gene>
    <name evidence="2" type="primary">COQ5_3</name>
    <name evidence="2" type="ORF">VST7929_03123</name>
</gene>
<dbReference type="PANTHER" id="PTHR42912:SF80">
    <property type="entry name" value="METHYLTRANSFERASE DOMAIN-CONTAINING PROTEIN"/>
    <property type="match status" value="1"/>
</dbReference>
<evidence type="ECO:0000259" key="1">
    <source>
        <dbReference type="Pfam" id="PF08241"/>
    </source>
</evidence>
<dbReference type="Gene3D" id="3.40.50.150">
    <property type="entry name" value="Vaccinia Virus protein VP39"/>
    <property type="match status" value="1"/>
</dbReference>
<evidence type="ECO:0000313" key="3">
    <source>
        <dbReference type="Proteomes" id="UP000838672"/>
    </source>
</evidence>
<evidence type="ECO:0000313" key="2">
    <source>
        <dbReference type="EMBL" id="CAH0535576.1"/>
    </source>
</evidence>
<keyword evidence="2" id="KW-0489">Methyltransferase</keyword>
<dbReference type="InterPro" id="IPR013216">
    <property type="entry name" value="Methyltransf_11"/>
</dbReference>
<dbReference type="PANTHER" id="PTHR42912">
    <property type="entry name" value="METHYLTRANSFERASE"/>
    <property type="match status" value="1"/>
</dbReference>
<dbReference type="RefSeq" id="WP_237468481.1">
    <property type="nucleotide sequence ID" value="NZ_CAKLDI010000002.1"/>
</dbReference>
<dbReference type="EMBL" id="CAKLDI010000002">
    <property type="protein sequence ID" value="CAH0535576.1"/>
    <property type="molecule type" value="Genomic_DNA"/>
</dbReference>
<comment type="caution">
    <text evidence="2">The sequence shown here is derived from an EMBL/GenBank/DDBJ whole genome shotgun (WGS) entry which is preliminary data.</text>
</comment>
<dbReference type="SUPFAM" id="SSF53335">
    <property type="entry name" value="S-adenosyl-L-methionine-dependent methyltransferases"/>
    <property type="match status" value="1"/>
</dbReference>
<dbReference type="GO" id="GO:0043770">
    <property type="term" value="F:demethylmenaquinone methyltransferase activity"/>
    <property type="evidence" value="ECO:0007669"/>
    <property type="project" value="UniProtKB-EC"/>
</dbReference>
<protein>
    <submittedName>
        <fullName evidence="2">2-methoxy-6-polyprenyl-1,4-benzoquinol methylase, mitochondrial</fullName>
        <ecNumber evidence="2">2.1.1.163</ecNumber>
    </submittedName>
</protein>
<dbReference type="InterPro" id="IPR050508">
    <property type="entry name" value="Methyltransf_Superfamily"/>
</dbReference>
<dbReference type="Proteomes" id="UP000838672">
    <property type="component" value="Unassembled WGS sequence"/>
</dbReference>
<proteinExistence type="predicted"/>
<dbReference type="EC" id="2.1.1.163" evidence="2"/>
<reference evidence="2" key="1">
    <citation type="submission" date="2021-11" db="EMBL/GenBank/DDBJ databases">
        <authorList>
            <person name="Rodrigo-Torres L."/>
            <person name="Arahal R. D."/>
            <person name="Lucena T."/>
        </authorList>
    </citation>
    <scope>NUCLEOTIDE SEQUENCE</scope>
    <source>
        <strain evidence="2">CECT 7929</strain>
    </source>
</reference>
<name>A0ABM8ZXT9_9VIBR</name>
<dbReference type="InterPro" id="IPR029063">
    <property type="entry name" value="SAM-dependent_MTases_sf"/>
</dbReference>
<keyword evidence="2" id="KW-0808">Transferase</keyword>
<feature type="domain" description="Methyltransferase type 11" evidence="1">
    <location>
        <begin position="46"/>
        <end position="140"/>
    </location>
</feature>